<evidence type="ECO:0000259" key="2">
    <source>
        <dbReference type="PROSITE" id="PS50943"/>
    </source>
</evidence>
<keyword evidence="1" id="KW-0238">DNA-binding</keyword>
<gene>
    <name evidence="3" type="ORF">DCO16_05525</name>
</gene>
<dbReference type="KEGG" id="pani:DCO16_05525"/>
<evidence type="ECO:0000256" key="1">
    <source>
        <dbReference type="ARBA" id="ARBA00023125"/>
    </source>
</evidence>
<dbReference type="CDD" id="cd00093">
    <property type="entry name" value="HTH_XRE"/>
    <property type="match status" value="1"/>
</dbReference>
<dbReference type="EMBL" id="CP028941">
    <property type="protein sequence ID" value="QKM62573.1"/>
    <property type="molecule type" value="Genomic_DNA"/>
</dbReference>
<name>A0A6M9Q2M9_9BURK</name>
<reference evidence="3 4" key="1">
    <citation type="submission" date="2018-04" db="EMBL/GenBank/DDBJ databases">
        <title>Polynucleobacter sp. LimPoW16 genome.</title>
        <authorList>
            <person name="Hahn M.W."/>
        </authorList>
    </citation>
    <scope>NUCLEOTIDE SEQUENCE [LARGE SCALE GENOMIC DNA]</scope>
    <source>
        <strain evidence="3 4">LimPoW16</strain>
    </source>
</reference>
<protein>
    <submittedName>
        <fullName evidence="3">XRE family transcriptional regulator</fullName>
    </submittedName>
</protein>
<accession>A0A6M9Q2M9</accession>
<feature type="domain" description="HTH cro/C1-type" evidence="2">
    <location>
        <begin position="21"/>
        <end position="75"/>
    </location>
</feature>
<evidence type="ECO:0000313" key="3">
    <source>
        <dbReference type="EMBL" id="QKM62573.1"/>
    </source>
</evidence>
<keyword evidence="4" id="KW-1185">Reference proteome</keyword>
<organism evidence="3 4">
    <name type="scientific">Polynucleobacter antarcticus</name>
    <dbReference type="NCBI Taxonomy" id="1743162"/>
    <lineage>
        <taxon>Bacteria</taxon>
        <taxon>Pseudomonadati</taxon>
        <taxon>Pseudomonadota</taxon>
        <taxon>Betaproteobacteria</taxon>
        <taxon>Burkholderiales</taxon>
        <taxon>Burkholderiaceae</taxon>
        <taxon>Polynucleobacter</taxon>
    </lineage>
</organism>
<dbReference type="GO" id="GO:0003700">
    <property type="term" value="F:DNA-binding transcription factor activity"/>
    <property type="evidence" value="ECO:0007669"/>
    <property type="project" value="TreeGrafter"/>
</dbReference>
<dbReference type="PANTHER" id="PTHR46797">
    <property type="entry name" value="HTH-TYPE TRANSCRIPTIONAL REGULATOR"/>
    <property type="match status" value="1"/>
</dbReference>
<dbReference type="SUPFAM" id="SSF47413">
    <property type="entry name" value="lambda repressor-like DNA-binding domains"/>
    <property type="match status" value="1"/>
</dbReference>
<dbReference type="InterPro" id="IPR050807">
    <property type="entry name" value="TransReg_Diox_bact_type"/>
</dbReference>
<proteinExistence type="predicted"/>
<dbReference type="GO" id="GO:0003677">
    <property type="term" value="F:DNA binding"/>
    <property type="evidence" value="ECO:0007669"/>
    <property type="project" value="UniProtKB-KW"/>
</dbReference>
<dbReference type="InterPro" id="IPR010982">
    <property type="entry name" value="Lambda_DNA-bd_dom_sf"/>
</dbReference>
<dbReference type="SMART" id="SM00530">
    <property type="entry name" value="HTH_XRE"/>
    <property type="match status" value="1"/>
</dbReference>
<dbReference type="PANTHER" id="PTHR46797:SF1">
    <property type="entry name" value="METHYLPHOSPHONATE SYNTHASE"/>
    <property type="match status" value="1"/>
</dbReference>
<dbReference type="Gene3D" id="1.10.260.40">
    <property type="entry name" value="lambda repressor-like DNA-binding domains"/>
    <property type="match status" value="1"/>
</dbReference>
<dbReference type="Pfam" id="PF01381">
    <property type="entry name" value="HTH_3"/>
    <property type="match status" value="1"/>
</dbReference>
<dbReference type="GO" id="GO:0005829">
    <property type="term" value="C:cytosol"/>
    <property type="evidence" value="ECO:0007669"/>
    <property type="project" value="TreeGrafter"/>
</dbReference>
<dbReference type="InterPro" id="IPR001387">
    <property type="entry name" value="Cro/C1-type_HTH"/>
</dbReference>
<sequence length="81" mass="8881">MAKPFPRHEDHSELKALGETIRALRLKKDISQEALAVDAGIDRSYMGGIERGEHNLAMVNLIKVADALGVSLKDLMGKARL</sequence>
<dbReference type="Proteomes" id="UP000500806">
    <property type="component" value="Chromosome"/>
</dbReference>
<evidence type="ECO:0000313" key="4">
    <source>
        <dbReference type="Proteomes" id="UP000500806"/>
    </source>
</evidence>
<dbReference type="PROSITE" id="PS50943">
    <property type="entry name" value="HTH_CROC1"/>
    <property type="match status" value="1"/>
</dbReference>
<dbReference type="RefSeq" id="WP_173942732.1">
    <property type="nucleotide sequence ID" value="NZ_CBCSCD010000001.1"/>
</dbReference>
<dbReference type="AlphaFoldDB" id="A0A6M9Q2M9"/>